<organism evidence="3 4">
    <name type="scientific">Ruficoccus amylovorans</name>
    <dbReference type="NCBI Taxonomy" id="1804625"/>
    <lineage>
        <taxon>Bacteria</taxon>
        <taxon>Pseudomonadati</taxon>
        <taxon>Verrucomicrobiota</taxon>
        <taxon>Opitutia</taxon>
        <taxon>Puniceicoccales</taxon>
        <taxon>Cerasicoccaceae</taxon>
        <taxon>Ruficoccus</taxon>
    </lineage>
</organism>
<sequence length="227" mass="24118">MTKIHTGIKLFAGLLGVLGFCATVHAGTYKTITIDGDFSDWDDVPVLTTETPMAAGPVQFASMSVANDGEKLYLRVVYTAEVAVNFGGTNIYIGIDTDNDPSTGFNVYGLGIVGAEVAWENDFPFQQDNDVWNTGVTVTDGGAAISPYATTTIQQELSISLSATYANDGSAVFPDDTIAIVFYTTTSEASLLGKGVYTFAIPEPGHYAMGVSALAVGVLLVFRRRRK</sequence>
<dbReference type="AlphaFoldDB" id="A0A842HAR1"/>
<reference evidence="3 4" key="1">
    <citation type="submission" date="2020-07" db="EMBL/GenBank/DDBJ databases">
        <authorList>
            <person name="Feng X."/>
        </authorList>
    </citation>
    <scope>NUCLEOTIDE SEQUENCE [LARGE SCALE GENOMIC DNA]</scope>
    <source>
        <strain evidence="3 4">JCM31066</strain>
    </source>
</reference>
<keyword evidence="1" id="KW-1133">Transmembrane helix</keyword>
<dbReference type="Gene3D" id="2.60.40.1190">
    <property type="match status" value="1"/>
</dbReference>
<proteinExistence type="predicted"/>
<evidence type="ECO:0000256" key="2">
    <source>
        <dbReference type="SAM" id="SignalP"/>
    </source>
</evidence>
<keyword evidence="4" id="KW-1185">Reference proteome</keyword>
<name>A0A842HAR1_9BACT</name>
<evidence type="ECO:0000256" key="1">
    <source>
        <dbReference type="SAM" id="Phobius"/>
    </source>
</evidence>
<evidence type="ECO:0000313" key="3">
    <source>
        <dbReference type="EMBL" id="MBC2593168.1"/>
    </source>
</evidence>
<feature type="signal peptide" evidence="2">
    <location>
        <begin position="1"/>
        <end position="26"/>
    </location>
</feature>
<protein>
    <recommendedName>
        <fullName evidence="5">PEP-CTERM protein-sorting domain-containing protein</fullName>
    </recommendedName>
</protein>
<keyword evidence="1" id="KW-0812">Transmembrane</keyword>
<feature type="transmembrane region" description="Helical" evidence="1">
    <location>
        <begin position="204"/>
        <end position="222"/>
    </location>
</feature>
<dbReference type="EMBL" id="JACHVB010000012">
    <property type="protein sequence ID" value="MBC2593168.1"/>
    <property type="molecule type" value="Genomic_DNA"/>
</dbReference>
<comment type="caution">
    <text evidence="3">The sequence shown here is derived from an EMBL/GenBank/DDBJ whole genome shotgun (WGS) entry which is preliminary data.</text>
</comment>
<evidence type="ECO:0000313" key="4">
    <source>
        <dbReference type="Proteomes" id="UP000546464"/>
    </source>
</evidence>
<feature type="chain" id="PRO_5032822834" description="PEP-CTERM protein-sorting domain-containing protein" evidence="2">
    <location>
        <begin position="27"/>
        <end position="227"/>
    </location>
</feature>
<dbReference type="RefSeq" id="WP_185674160.1">
    <property type="nucleotide sequence ID" value="NZ_JACHVB010000012.1"/>
</dbReference>
<evidence type="ECO:0008006" key="5">
    <source>
        <dbReference type="Google" id="ProtNLM"/>
    </source>
</evidence>
<keyword evidence="2" id="KW-0732">Signal</keyword>
<dbReference type="Proteomes" id="UP000546464">
    <property type="component" value="Unassembled WGS sequence"/>
</dbReference>
<dbReference type="SUPFAM" id="SSF49344">
    <property type="entry name" value="CBD9-like"/>
    <property type="match status" value="1"/>
</dbReference>
<gene>
    <name evidence="3" type="ORF">H5P28_02735</name>
</gene>
<accession>A0A842HAR1</accession>
<keyword evidence="1" id="KW-0472">Membrane</keyword>